<dbReference type="EMBL" id="CATNWA010000368">
    <property type="protein sequence ID" value="CAI9536675.1"/>
    <property type="molecule type" value="Genomic_DNA"/>
</dbReference>
<comment type="caution">
    <text evidence="1">The sequence shown here is derived from an EMBL/GenBank/DDBJ whole genome shotgun (WGS) entry which is preliminary data.</text>
</comment>
<accession>A0ABN9APC9</accession>
<dbReference type="PANTHER" id="PTHR19446">
    <property type="entry name" value="REVERSE TRANSCRIPTASES"/>
    <property type="match status" value="1"/>
</dbReference>
<keyword evidence="2" id="KW-1185">Reference proteome</keyword>
<sequence>TLNVSDTPLRGKGIWRLNLSLLEDEEVIQSFEEFFQAQETVLDFCDSKLEWWELTKVRIGRFFKAIGRKKQLDRYVAYQRLRRRLDRLVSSGGDPGAISEVKLLLRKYQYDRHASLVLERDYGKYHSPDPYQNCKHGVAIKTVLGLRDSTGSLMKSKSGILEVSRSFYADLLSVKRLDRTRMSSFLDSTPGLEGNITPASLTEEITAEEVAKAIDSLAVKKTPGPDGLTAEFFKAFKSSLAPHLAEVYNCCLSEGSLPPSMRQSAVILLSKGKDPSAIEN</sequence>
<dbReference type="Proteomes" id="UP001162483">
    <property type="component" value="Unassembled WGS sequence"/>
</dbReference>
<protein>
    <recommendedName>
        <fullName evidence="3">Reverse transcriptase</fullName>
    </recommendedName>
</protein>
<proteinExistence type="predicted"/>
<reference evidence="1" key="1">
    <citation type="submission" date="2023-05" db="EMBL/GenBank/DDBJ databases">
        <authorList>
            <person name="Stuckert A."/>
        </authorList>
    </citation>
    <scope>NUCLEOTIDE SEQUENCE</scope>
</reference>
<evidence type="ECO:0008006" key="3">
    <source>
        <dbReference type="Google" id="ProtNLM"/>
    </source>
</evidence>
<evidence type="ECO:0000313" key="2">
    <source>
        <dbReference type="Proteomes" id="UP001162483"/>
    </source>
</evidence>
<gene>
    <name evidence="1" type="ORF">SPARVUS_LOCUS1071358</name>
</gene>
<name>A0ABN9APC9_9NEOB</name>
<organism evidence="1 2">
    <name type="scientific">Staurois parvus</name>
    <dbReference type="NCBI Taxonomy" id="386267"/>
    <lineage>
        <taxon>Eukaryota</taxon>
        <taxon>Metazoa</taxon>
        <taxon>Chordata</taxon>
        <taxon>Craniata</taxon>
        <taxon>Vertebrata</taxon>
        <taxon>Euteleostomi</taxon>
        <taxon>Amphibia</taxon>
        <taxon>Batrachia</taxon>
        <taxon>Anura</taxon>
        <taxon>Neobatrachia</taxon>
        <taxon>Ranoidea</taxon>
        <taxon>Ranidae</taxon>
        <taxon>Staurois</taxon>
    </lineage>
</organism>
<feature type="non-terminal residue" evidence="1">
    <location>
        <position position="1"/>
    </location>
</feature>
<evidence type="ECO:0000313" key="1">
    <source>
        <dbReference type="EMBL" id="CAI9536675.1"/>
    </source>
</evidence>